<reference evidence="9" key="2">
    <citation type="submission" date="2024-04" db="EMBL/GenBank/DDBJ databases">
        <authorList>
            <person name="Chen Y."/>
            <person name="Shah S."/>
            <person name="Dougan E. K."/>
            <person name="Thang M."/>
            <person name="Chan C."/>
        </authorList>
    </citation>
    <scope>NUCLEOTIDE SEQUENCE [LARGE SCALE GENOMIC DNA]</scope>
</reference>
<evidence type="ECO:0000313" key="9">
    <source>
        <dbReference type="EMBL" id="CAL1159837.1"/>
    </source>
</evidence>
<dbReference type="EMBL" id="CAMXCT030003827">
    <property type="protein sequence ID" value="CAL4793774.1"/>
    <property type="molecule type" value="Genomic_DNA"/>
</dbReference>
<evidence type="ECO:0000259" key="6">
    <source>
        <dbReference type="PROSITE" id="PS50918"/>
    </source>
</evidence>
<dbReference type="Pfam" id="PF00644">
    <property type="entry name" value="PARP"/>
    <property type="match status" value="2"/>
</dbReference>
<evidence type="ECO:0000256" key="5">
    <source>
        <dbReference type="SAM" id="Coils"/>
    </source>
</evidence>
<feature type="domain" description="WWE" evidence="6">
    <location>
        <begin position="121"/>
        <end position="206"/>
    </location>
</feature>
<comment type="subcellular location">
    <subcellularLocation>
        <location evidence="1">Nucleus</location>
    </subcellularLocation>
</comment>
<keyword evidence="2" id="KW-0539">Nucleus</keyword>
<evidence type="ECO:0000313" key="8">
    <source>
        <dbReference type="EMBL" id="CAI4006462.1"/>
    </source>
</evidence>
<dbReference type="InterPro" id="IPR012317">
    <property type="entry name" value="Poly(ADP-ribose)pol_cat_dom"/>
</dbReference>
<dbReference type="SUPFAM" id="SSF117839">
    <property type="entry name" value="WWE domain"/>
    <property type="match status" value="2"/>
</dbReference>
<reference evidence="8" key="1">
    <citation type="submission" date="2022-10" db="EMBL/GenBank/DDBJ databases">
        <authorList>
            <person name="Chen Y."/>
            <person name="Dougan E. K."/>
            <person name="Chan C."/>
            <person name="Rhodes N."/>
            <person name="Thang M."/>
        </authorList>
    </citation>
    <scope>NUCLEOTIDE SEQUENCE</scope>
</reference>
<feature type="coiled-coil region" evidence="5">
    <location>
        <begin position="220"/>
        <end position="268"/>
    </location>
</feature>
<keyword evidence="4" id="KW-0520">NAD</keyword>
<keyword evidence="4" id="KW-0808">Transferase</keyword>
<keyword evidence="10" id="KW-1185">Reference proteome</keyword>
<evidence type="ECO:0000313" key="10">
    <source>
        <dbReference type="Proteomes" id="UP001152797"/>
    </source>
</evidence>
<dbReference type="EMBL" id="CAMXCT010003827">
    <property type="protein sequence ID" value="CAI4006462.1"/>
    <property type="molecule type" value="Genomic_DNA"/>
</dbReference>
<dbReference type="Proteomes" id="UP001152797">
    <property type="component" value="Unassembled WGS sequence"/>
</dbReference>
<proteinExistence type="inferred from homology"/>
<dbReference type="PANTHER" id="PTHR45740">
    <property type="entry name" value="POLY [ADP-RIBOSE] POLYMERASE"/>
    <property type="match status" value="1"/>
</dbReference>
<feature type="domain" description="WWE" evidence="6">
    <location>
        <begin position="714"/>
        <end position="800"/>
    </location>
</feature>
<comment type="caution">
    <text evidence="8">The sequence shown here is derived from an EMBL/GenBank/DDBJ whole genome shotgun (WGS) entry which is preliminary data.</text>
</comment>
<dbReference type="InterPro" id="IPR051712">
    <property type="entry name" value="ARTD-AVP"/>
</dbReference>
<comment type="similarity">
    <text evidence="3">Belongs to the ARTD/PARP family.</text>
</comment>
<name>A0A9P1GD77_9DINO</name>
<dbReference type="Pfam" id="PF02825">
    <property type="entry name" value="WWE"/>
    <property type="match status" value="2"/>
</dbReference>
<evidence type="ECO:0000256" key="1">
    <source>
        <dbReference type="ARBA" id="ARBA00004123"/>
    </source>
</evidence>
<dbReference type="PANTHER" id="PTHR45740:SF2">
    <property type="entry name" value="POLY [ADP-RIBOSE] POLYMERASE"/>
    <property type="match status" value="1"/>
</dbReference>
<dbReference type="Gene3D" id="3.30.720.50">
    <property type="match status" value="2"/>
</dbReference>
<evidence type="ECO:0000256" key="3">
    <source>
        <dbReference type="ARBA" id="ARBA00024347"/>
    </source>
</evidence>
<dbReference type="PROSITE" id="PS51059">
    <property type="entry name" value="PARP_CATALYTIC"/>
    <property type="match status" value="2"/>
</dbReference>
<evidence type="ECO:0000256" key="2">
    <source>
        <dbReference type="ARBA" id="ARBA00023242"/>
    </source>
</evidence>
<feature type="coiled-coil region" evidence="5">
    <location>
        <begin position="814"/>
        <end position="865"/>
    </location>
</feature>
<dbReference type="OrthoDB" id="6133115at2759"/>
<keyword evidence="5" id="KW-0175">Coiled coil</keyword>
<evidence type="ECO:0000259" key="7">
    <source>
        <dbReference type="PROSITE" id="PS51059"/>
    </source>
</evidence>
<organism evidence="8">
    <name type="scientific">Cladocopium goreaui</name>
    <dbReference type="NCBI Taxonomy" id="2562237"/>
    <lineage>
        <taxon>Eukaryota</taxon>
        <taxon>Sar</taxon>
        <taxon>Alveolata</taxon>
        <taxon>Dinophyceae</taxon>
        <taxon>Suessiales</taxon>
        <taxon>Symbiodiniaceae</taxon>
        <taxon>Cladocopium</taxon>
    </lineage>
</organism>
<dbReference type="GO" id="GO:1990404">
    <property type="term" value="F:NAD+-protein mono-ADP-ribosyltransferase activity"/>
    <property type="evidence" value="ECO:0007669"/>
    <property type="project" value="TreeGrafter"/>
</dbReference>
<dbReference type="AlphaFoldDB" id="A0A9P1GD77"/>
<feature type="domain" description="PARP catalytic" evidence="7">
    <location>
        <begin position="906"/>
        <end position="1139"/>
    </location>
</feature>
<dbReference type="GO" id="GO:0005634">
    <property type="term" value="C:nucleus"/>
    <property type="evidence" value="ECO:0007669"/>
    <property type="project" value="UniProtKB-SubCell"/>
</dbReference>
<dbReference type="PROSITE" id="PS50918">
    <property type="entry name" value="WWE"/>
    <property type="match status" value="2"/>
</dbReference>
<dbReference type="InterPro" id="IPR004170">
    <property type="entry name" value="WWE_dom"/>
</dbReference>
<keyword evidence="4" id="KW-0328">Glycosyltransferase</keyword>
<dbReference type="InterPro" id="IPR037197">
    <property type="entry name" value="WWE_dom_sf"/>
</dbReference>
<evidence type="ECO:0000256" key="4">
    <source>
        <dbReference type="RuleBase" id="RU362114"/>
    </source>
</evidence>
<dbReference type="SUPFAM" id="SSF56399">
    <property type="entry name" value="ADP-ribosylation"/>
    <property type="match status" value="2"/>
</dbReference>
<dbReference type="GO" id="GO:0003950">
    <property type="term" value="F:NAD+ poly-ADP-ribosyltransferase activity"/>
    <property type="evidence" value="ECO:0007669"/>
    <property type="project" value="UniProtKB-UniRule"/>
</dbReference>
<sequence length="1139" mass="129680">MPKDFLEPVLYVPGCSNSETVSSILKGKYTAVSWHHGKPLYKKEGLPSEKDNVPVVLYFWDSRDGDKNHGWWFGPKEGGERVWAYNFFNRDHQTVTVPAFGWKVPHDGVLDTMLCITTRSQATDKRNDSTFELRWEFVASADGQDDWQPMSKDMNDALEKRWADGWRGDNGTDTFHVHSNGFTYGIDCYCMVQWNVRTHRRRNIRRGEVRPDVNTMLPKLAEKDAQVESLQSERNSLAEDNKELIAKVKQLETEKNALEKSQADHATQMMLEEAWRMNSQLQTQTCTELHHWDAAFSNIQQALVEACPADHYGDCRRMLKVSITGLQQIRNVDLWKAYDFQKERVRKELERRDGVPTVASALPSRVCKWAHLDTKLNEILLIHGTTKDRIDQIATFGFDERLARESGLYGQGVYFADQSCKSLQYSGACWGNTGCFIIARVLLGHPFDAPGPLKSLKVEPLVDPTNPCKGHALGINLSYHRAIAEAVACCQALWPVTIFFPIDCAAVVSSSADLENDTSSTSPNTEEDCNFFRCTLSGRPMGKSDWKFLPPEIESGWEALHRRSRSSVRSAVTDSFLSILNDFWTRVQRATCCHALMFQDTKQNEFTAPVLHVPDCSNDILRGRYTAKGWHHGKPLYQKEAADNRGPVVLYFWDSRDGDTHHGWWFSPKEGSAQVWAYNSFNRSPDDLRVPPVGWRVPWDGRVDSALQIRTACQDVVDASDHGFELCWEFVASSGGGEEDWQPMSNAMNDALEKRWNSGWLGDNGADTFYVRDGHFTYGVDCKCMMQWNVRTGRRRWIRRGQVRPEAMAVLPKLTEKDAQVDRLQNERNSLAEERDELIAKVERLERQKKTLQRSLDDRDSLAAERNGLLEAVVKLKLEKHFLAQSQADHAGQMVLQEAWRMSRQLQTQICTELSPWDAAFPNIQQVLIEACPGDHYGACRRMWNVSVTGLRQICNIRIWKDYEFRREQVRKELESRDGNSVPSVQSALPSHMCNWAHLDAKINEVLLIHGTTSDKVEQIANFGFDERLARENGLYGQGVYFTDQSCKSFQYSGAKWQNSGCLIIARVILGHPCEAQGPLRNLKVEPLVDDNSPSKGRCHSVIARPGIPQGSGKQVHREFVLFNGTQAYPEMIVHFKTS</sequence>
<feature type="domain" description="PARP catalytic" evidence="7">
    <location>
        <begin position="290"/>
        <end position="507"/>
    </location>
</feature>
<protein>
    <recommendedName>
        <fullName evidence="4">Poly [ADP-ribose] polymerase</fullName>
        <shortName evidence="4">PARP</shortName>
        <ecNumber evidence="4">2.4.2.-</ecNumber>
    </recommendedName>
</protein>
<gene>
    <name evidence="8" type="ORF">C1SCF055_LOCUS32102</name>
</gene>
<dbReference type="EMBL" id="CAMXCT020003827">
    <property type="protein sequence ID" value="CAL1159837.1"/>
    <property type="molecule type" value="Genomic_DNA"/>
</dbReference>
<dbReference type="Gene3D" id="3.90.228.10">
    <property type="match status" value="2"/>
</dbReference>
<accession>A0A9P1GD77</accession>
<dbReference type="EC" id="2.4.2.-" evidence="4"/>